<proteinExistence type="predicted"/>
<dbReference type="PANTHER" id="PTHR15154">
    <property type="entry name" value="HAMARTIN"/>
    <property type="match status" value="1"/>
</dbReference>
<reference evidence="4" key="1">
    <citation type="submission" date="2022-10" db="EMBL/GenBank/DDBJ databases">
        <title>Genome assembly of Pristionchus species.</title>
        <authorList>
            <person name="Yoshida K."/>
            <person name="Sommer R.J."/>
        </authorList>
    </citation>
    <scope>NUCLEOTIDE SEQUENCE [LARGE SCALE GENOMIC DNA]</scope>
    <source>
        <strain evidence="4">RS5460</strain>
    </source>
</reference>
<feature type="region of interest" description="Disordered" evidence="2">
    <location>
        <begin position="968"/>
        <end position="1004"/>
    </location>
</feature>
<feature type="compositionally biased region" description="Low complexity" evidence="2">
    <location>
        <begin position="504"/>
        <end position="523"/>
    </location>
</feature>
<dbReference type="GO" id="GO:0033596">
    <property type="term" value="C:TSC1-TSC2 complex"/>
    <property type="evidence" value="ECO:0007669"/>
    <property type="project" value="TreeGrafter"/>
</dbReference>
<evidence type="ECO:0008006" key="5">
    <source>
        <dbReference type="Google" id="ProtNLM"/>
    </source>
</evidence>
<feature type="coiled-coil region" evidence="1">
    <location>
        <begin position="920"/>
        <end position="954"/>
    </location>
</feature>
<feature type="compositionally biased region" description="Basic and acidic residues" evidence="2">
    <location>
        <begin position="418"/>
        <end position="435"/>
    </location>
</feature>
<feature type="compositionally biased region" description="Basic and acidic residues" evidence="2">
    <location>
        <begin position="987"/>
        <end position="1004"/>
    </location>
</feature>
<protein>
    <recommendedName>
        <fullName evidence="5">Hamartin</fullName>
    </recommendedName>
</protein>
<feature type="region of interest" description="Disordered" evidence="2">
    <location>
        <begin position="1086"/>
        <end position="1185"/>
    </location>
</feature>
<feature type="region of interest" description="Disordered" evidence="2">
    <location>
        <begin position="349"/>
        <end position="398"/>
    </location>
</feature>
<feature type="region of interest" description="Disordered" evidence="2">
    <location>
        <begin position="689"/>
        <end position="708"/>
    </location>
</feature>
<keyword evidence="1" id="KW-0175">Coiled coil</keyword>
<feature type="compositionally biased region" description="Basic and acidic residues" evidence="2">
    <location>
        <begin position="1096"/>
        <end position="1115"/>
    </location>
</feature>
<evidence type="ECO:0000313" key="3">
    <source>
        <dbReference type="EMBL" id="GMR30444.1"/>
    </source>
</evidence>
<dbReference type="Proteomes" id="UP001328107">
    <property type="component" value="Unassembled WGS sequence"/>
</dbReference>
<dbReference type="GO" id="GO:0051726">
    <property type="term" value="P:regulation of cell cycle"/>
    <property type="evidence" value="ECO:0007669"/>
    <property type="project" value="TreeGrafter"/>
</dbReference>
<accession>A0AAN4YZ89</accession>
<dbReference type="InterPro" id="IPR007483">
    <property type="entry name" value="Hamartin"/>
</dbReference>
<feature type="non-terminal residue" evidence="3">
    <location>
        <position position="1"/>
    </location>
</feature>
<gene>
    <name evidence="3" type="ORF">PMAYCL1PPCAC_00639</name>
</gene>
<sequence length="1185" mass="134382">TSLLLGRQNLASMDLAKSLKLLESQDSRSFEDARRAILTQLDQGYGIKQLVQYYADQRSERALDLLCSVREPHDKILLDQLADIFPRQTLNTTILLGQILQQAPSWVPKIAFHPLFKSVTNYVIRKRATRIVVEDIAVLLFICAYLPVCSALNEAILKNLSQTFIFAAEHLRQRMRSDKMTPKDDVEEVHFSHLHYAVRHYFMTLYGVYPNYFTTFLKEYFADDDEGKQKIYRAVVEPMTTLVRFHPALLTLNKKKELERDRWHQREPHDFLNDCRSVMIGAIPASSNLGDGPPSEQEETSTVMSDVYRTLFPSKSSGTDTNDAWDTSVDGSSDFLRCDEEVERTLMDRIDTPPGTRSHTPKGHKEMRSLDEPMVLDGKRRRSTGPSESGEKGRKSFRQTLGSFTARFTRSNNRMNESFHEETGVELDGARRNSELEEAEDAMDAIDAERVETPHVEASGSSTLVSPASVAAAAAAKKAEEARAAARSLRGSMRARTDTTPQKSRPSLSSAAASAAFATTPAASEDDGHGGVSRSRSASFLTTSAAGKLDSSAHRLSARLDHSVEEEGEERATATTDKSENASSNDNLLRRDEIGTMGGISESLPEQRFSVSSFFKNYNRQRFRSECPPAEGGEGTSGGGQIEWMERMFVQDMPGGGLASNSSTLKRTYSCPMLVDECTNPAAAAMMTSSGAVPDGRNQTDGGAEGENRKARRAVNMIECFPYLALINEPCGTFFQSLEDELEDHHEKNREMYMKASSDFHLKLKELNMADRLPGKIYDDLSHILKGLPVEKQRDMLMARLSLVNQHLLYERSCRLLHANRNRRLFGRIKQQKVYEAELRMHREREVKEAEEKKEMIKAMTDYRKQIITLKQRLEERNQMFAETMAKKSEEMDSLARRTAEAESIAKHAMADREKYRIEHDSILRRAEDTKVELKMMEEKFEMANRECAKLLSLKEQLDDMKDLAQTNELRRREETGGGATSPDWTSEERVKELEGGLERSRAEVERMRREMEITVLKKEESDRALKSETSKSLEMRAKLDRAARLLNEQKEAAEQKYLSLQLVVRRQEEYIAELFSVVEEAEDRLRKESKARKISSSDRETENGGMERREKSADDSSQSDPVKSPPRRSVLPDKFVTDEVPTSFFLIDPLRGASDEAREQRQKQQRQPSPRNEGDDDQMALSEE</sequence>
<feature type="region of interest" description="Disordered" evidence="2">
    <location>
        <begin position="551"/>
        <end position="591"/>
    </location>
</feature>
<dbReference type="PANTHER" id="PTHR15154:SF2">
    <property type="entry name" value="HAMARTIN"/>
    <property type="match status" value="1"/>
</dbReference>
<evidence type="ECO:0000313" key="4">
    <source>
        <dbReference type="Proteomes" id="UP001328107"/>
    </source>
</evidence>
<dbReference type="AlphaFoldDB" id="A0AAN4YZ89"/>
<dbReference type="GO" id="GO:0008285">
    <property type="term" value="P:negative regulation of cell population proliferation"/>
    <property type="evidence" value="ECO:0007669"/>
    <property type="project" value="TreeGrafter"/>
</dbReference>
<dbReference type="GO" id="GO:0032007">
    <property type="term" value="P:negative regulation of TOR signaling"/>
    <property type="evidence" value="ECO:0007669"/>
    <property type="project" value="TreeGrafter"/>
</dbReference>
<feature type="compositionally biased region" description="Polar residues" evidence="2">
    <location>
        <begin position="573"/>
        <end position="587"/>
    </location>
</feature>
<keyword evidence="4" id="KW-1185">Reference proteome</keyword>
<feature type="region of interest" description="Disordered" evidence="2">
    <location>
        <begin position="483"/>
        <end position="536"/>
    </location>
</feature>
<feature type="region of interest" description="Disordered" evidence="2">
    <location>
        <begin position="418"/>
        <end position="439"/>
    </location>
</feature>
<feature type="compositionally biased region" description="Acidic residues" evidence="2">
    <location>
        <begin position="1175"/>
        <end position="1185"/>
    </location>
</feature>
<evidence type="ECO:0000256" key="2">
    <source>
        <dbReference type="SAM" id="MobiDB-lite"/>
    </source>
</evidence>
<organism evidence="3 4">
    <name type="scientific">Pristionchus mayeri</name>
    <dbReference type="NCBI Taxonomy" id="1317129"/>
    <lineage>
        <taxon>Eukaryota</taxon>
        <taxon>Metazoa</taxon>
        <taxon>Ecdysozoa</taxon>
        <taxon>Nematoda</taxon>
        <taxon>Chromadorea</taxon>
        <taxon>Rhabditida</taxon>
        <taxon>Rhabditina</taxon>
        <taxon>Diplogasteromorpha</taxon>
        <taxon>Diplogasteroidea</taxon>
        <taxon>Neodiplogasteridae</taxon>
        <taxon>Pristionchus</taxon>
    </lineage>
</organism>
<comment type="caution">
    <text evidence="3">The sequence shown here is derived from an EMBL/GenBank/DDBJ whole genome shotgun (WGS) entry which is preliminary data.</text>
</comment>
<feature type="compositionally biased region" description="Polar residues" evidence="2">
    <location>
        <begin position="689"/>
        <end position="701"/>
    </location>
</feature>
<feature type="compositionally biased region" description="Basic and acidic residues" evidence="2">
    <location>
        <begin position="1154"/>
        <end position="1163"/>
    </location>
</feature>
<name>A0AAN4YZ89_9BILA</name>
<dbReference type="Pfam" id="PF04388">
    <property type="entry name" value="Hamartin"/>
    <property type="match status" value="1"/>
</dbReference>
<evidence type="ECO:0000256" key="1">
    <source>
        <dbReference type="SAM" id="Coils"/>
    </source>
</evidence>
<dbReference type="EMBL" id="BTRK01000001">
    <property type="protein sequence ID" value="GMR30444.1"/>
    <property type="molecule type" value="Genomic_DNA"/>
</dbReference>